<proteinExistence type="inferred from homology"/>
<dbReference type="Gene3D" id="3.90.1440.10">
    <property type="entry name" value="SecA, preprotein cross-linking domain"/>
    <property type="match status" value="1"/>
</dbReference>
<sequence length="970" mass="109717">MSLIDRALRLGEGKKFKGYEQRVAKINALEPEYEAMSDEELREAADELRERARGEDAEPLEDLLYDCFAMVREAGRRTMGMRHFDVQMIGGMVLHDGSIAEMRTGEGKTLTGTLPAILNSLAGKGVHIVTVNDYLARRDCEWMSPIYDALGVTYGVLQNMQPTEEKRAAYAADLTYGTNSEFGFDYLRDNMAGSLEDKVQHGGRDLGEVRTAKDRLDRRSAAHTFAIVDEVDNILIDEARTPLIISGAPEEAGDLYARFARLAPMLTPGRRPEGMDPRAKKEFVADFDFEFDEKHRTVSITERGVAKAERFLGIDHLYRAENGHLVNHLIQSLRAQALYRRDVDYAVIDGEVMIIDEFTGRILEGRRWSEGLHQAIEAKEGVNVTEENQTMATITYQNYFRLYDKLSGMTGTAITEATEFMKIYRLGVVQVPTNRPMVRKDQNDQVYKTKEGKWTAVVDEIVERNRRGQPILVGTISVEVSEDLGQRLAKRGVPHIVLNAKPEHAEKEGETVAEAGRSGAVTIATNMAGRGVDIKLGGNPEHLAAREVVKLGLQPDDPDYEEHYATVLPEIERRVEEDRDKVMEAGGLYIIGTERHESRRIDNQLRGRAGRQGDPGETRFYLSAEDDLVRLFAGERIYKILDRFGTTDDEGKEEPIEAGLLSKQIEKAQKKVEEQNFLIRKRVLDYDDVMNEQRRIVYAYRDEVLDGRDMGEPAREEISQMLERTVDEHTPGDYIEDWDVEGLFARVGEIFPLSFAQEDVNPDSIERSELVRLFVDDALTRYDERERELGDELMRVLERYLLLQIIDQRWQEHLYDMDYLREGIHLRGFAQIEPLVAYKNEGFTLFQDLMNTIWADFARMIFNVEVQVDSGEAEAAPEEVVPQAPTRNSSWTSGGFTYSGSASSTMAPYSAMTTDPDAAALAASEQPVVDVDDDAGPRVEQRRVDAIDQIGRNDPCWCGSGKKFKKCHGT</sequence>
<feature type="region of interest" description="Disordered" evidence="17">
    <location>
        <begin position="873"/>
        <end position="893"/>
    </location>
</feature>
<dbReference type="PROSITE" id="PS51196">
    <property type="entry name" value="SECA_MOTOR_DEAD"/>
    <property type="match status" value="1"/>
</dbReference>
<evidence type="ECO:0000256" key="5">
    <source>
        <dbReference type="ARBA" id="ARBA00022475"/>
    </source>
</evidence>
<comment type="catalytic activity">
    <reaction evidence="15">
        <text>ATP + H2O + cellular proteinSide 1 = ADP + phosphate + cellular proteinSide 2.</text>
        <dbReference type="EC" id="7.4.2.8"/>
    </reaction>
</comment>
<dbReference type="AlphaFoldDB" id="D3F917"/>
<evidence type="ECO:0000256" key="1">
    <source>
        <dbReference type="ARBA" id="ARBA00001947"/>
    </source>
</evidence>
<reference evidence="21" key="2">
    <citation type="submission" date="2010-01" db="EMBL/GenBank/DDBJ databases">
        <title>The complete genome of Conexibacter woesei DSM 14684.</title>
        <authorList>
            <consortium name="US DOE Joint Genome Institute (JGI-PGF)"/>
            <person name="Lucas S."/>
            <person name="Copeland A."/>
            <person name="Lapidus A."/>
            <person name="Glavina del Rio T."/>
            <person name="Dalin E."/>
            <person name="Tice H."/>
            <person name="Bruce D."/>
            <person name="Goodwin L."/>
            <person name="Pitluck S."/>
            <person name="Kyrpides N."/>
            <person name="Mavromatis K."/>
            <person name="Ivanova N."/>
            <person name="Mikhailova N."/>
            <person name="Chertkov O."/>
            <person name="Brettin T."/>
            <person name="Detter J.C."/>
            <person name="Han C."/>
            <person name="Larimer F."/>
            <person name="Land M."/>
            <person name="Hauser L."/>
            <person name="Markowitz V."/>
            <person name="Cheng J.-F."/>
            <person name="Hugenholtz P."/>
            <person name="Woyke T."/>
            <person name="Wu D."/>
            <person name="Pukall R."/>
            <person name="Steenblock K."/>
            <person name="Schneider S."/>
            <person name="Klenk H.-P."/>
            <person name="Eisen J.A."/>
        </authorList>
    </citation>
    <scope>NUCLEOTIDE SEQUENCE [LARGE SCALE GENOMIC DNA]</scope>
    <source>
        <strain evidence="21">DSM 14684 / CIP 108061 / JCM 11494 / NBRC 100937 / ID131577</strain>
    </source>
</reference>
<keyword evidence="14 15" id="KW-0472">Membrane</keyword>
<comment type="cofactor">
    <cofactor evidence="1">
        <name>Zn(2+)</name>
        <dbReference type="ChEBI" id="CHEBI:29105"/>
    </cofactor>
</comment>
<dbReference type="STRING" id="469383.Cwoe_4599"/>
<dbReference type="EMBL" id="CP001854">
    <property type="protein sequence ID" value="ADB53012.1"/>
    <property type="molecule type" value="Genomic_DNA"/>
</dbReference>
<dbReference type="GO" id="GO:0005829">
    <property type="term" value="C:cytosol"/>
    <property type="evidence" value="ECO:0007669"/>
    <property type="project" value="TreeGrafter"/>
</dbReference>
<dbReference type="NCBIfam" id="TIGR00963">
    <property type="entry name" value="secA"/>
    <property type="match status" value="1"/>
</dbReference>
<dbReference type="eggNOG" id="COG0653">
    <property type="taxonomic scope" value="Bacteria"/>
</dbReference>
<dbReference type="GO" id="GO:0005886">
    <property type="term" value="C:plasma membrane"/>
    <property type="evidence" value="ECO:0007669"/>
    <property type="project" value="UniProtKB-SubCell"/>
</dbReference>
<evidence type="ECO:0000256" key="4">
    <source>
        <dbReference type="ARBA" id="ARBA00022448"/>
    </source>
</evidence>
<dbReference type="InterPro" id="IPR027417">
    <property type="entry name" value="P-loop_NTPase"/>
</dbReference>
<evidence type="ECO:0000256" key="6">
    <source>
        <dbReference type="ARBA" id="ARBA00022490"/>
    </source>
</evidence>
<dbReference type="PANTHER" id="PTHR30612">
    <property type="entry name" value="SECA INNER MEMBRANE COMPONENT OF SEC PROTEIN SECRETION SYSTEM"/>
    <property type="match status" value="1"/>
</dbReference>
<evidence type="ECO:0000256" key="9">
    <source>
        <dbReference type="ARBA" id="ARBA00022833"/>
    </source>
</evidence>
<dbReference type="Pfam" id="PF07516">
    <property type="entry name" value="SecA_SW"/>
    <property type="match status" value="1"/>
</dbReference>
<dbReference type="InterPro" id="IPR014018">
    <property type="entry name" value="SecA_motor_DEAD"/>
</dbReference>
<dbReference type="GO" id="GO:0005524">
    <property type="term" value="F:ATP binding"/>
    <property type="evidence" value="ECO:0007669"/>
    <property type="project" value="UniProtKB-UniRule"/>
</dbReference>
<dbReference type="SMART" id="SM00957">
    <property type="entry name" value="SecA_DEAD"/>
    <property type="match status" value="1"/>
</dbReference>
<dbReference type="PROSITE" id="PS51192">
    <property type="entry name" value="HELICASE_ATP_BIND_1"/>
    <property type="match status" value="1"/>
</dbReference>
<evidence type="ECO:0000256" key="8">
    <source>
        <dbReference type="ARBA" id="ARBA00022741"/>
    </source>
</evidence>
<evidence type="ECO:0000259" key="19">
    <source>
        <dbReference type="PROSITE" id="PS51196"/>
    </source>
</evidence>
<dbReference type="Pfam" id="PF07517">
    <property type="entry name" value="SecA_DEAD"/>
    <property type="match status" value="1"/>
</dbReference>
<dbReference type="NCBIfam" id="NF009538">
    <property type="entry name" value="PRK12904.1"/>
    <property type="match status" value="1"/>
</dbReference>
<keyword evidence="4 15" id="KW-0813">Transport</keyword>
<organism evidence="20 21">
    <name type="scientific">Conexibacter woesei (strain DSM 14684 / CCUG 47730 / CIP 108061 / JCM 11494 / NBRC 100937 / ID131577)</name>
    <dbReference type="NCBI Taxonomy" id="469383"/>
    <lineage>
        <taxon>Bacteria</taxon>
        <taxon>Bacillati</taxon>
        <taxon>Actinomycetota</taxon>
        <taxon>Thermoleophilia</taxon>
        <taxon>Solirubrobacterales</taxon>
        <taxon>Conexibacteraceae</taxon>
        <taxon>Conexibacter</taxon>
    </lineage>
</organism>
<dbReference type="PROSITE" id="PS01312">
    <property type="entry name" value="SECA"/>
    <property type="match status" value="1"/>
</dbReference>
<dbReference type="InterPro" id="IPR020937">
    <property type="entry name" value="SecA_CS"/>
</dbReference>
<dbReference type="SUPFAM" id="SSF81886">
    <property type="entry name" value="Helical scaffold and wing domains of SecA"/>
    <property type="match status" value="1"/>
</dbReference>
<dbReference type="InterPro" id="IPR011116">
    <property type="entry name" value="SecA_Wing/Scaffold"/>
</dbReference>
<dbReference type="EC" id="7.4.2.8" evidence="15"/>
<keyword evidence="10 15" id="KW-0067">ATP-binding</keyword>
<keyword evidence="5 15" id="KW-1003">Cell membrane</keyword>
<feature type="domain" description="SecA family profile" evidence="19">
    <location>
        <begin position="1"/>
        <end position="653"/>
    </location>
</feature>
<evidence type="ECO:0000256" key="15">
    <source>
        <dbReference type="HAMAP-Rule" id="MF_01382"/>
    </source>
</evidence>
<dbReference type="GO" id="GO:0008564">
    <property type="term" value="F:protein-exporting ATPase activity"/>
    <property type="evidence" value="ECO:0007669"/>
    <property type="project" value="UniProtKB-EC"/>
</dbReference>
<dbReference type="OrthoDB" id="9805579at2"/>
<evidence type="ECO:0000256" key="11">
    <source>
        <dbReference type="ARBA" id="ARBA00022927"/>
    </source>
</evidence>
<dbReference type="Pfam" id="PF21090">
    <property type="entry name" value="P-loop_SecA"/>
    <property type="match status" value="1"/>
</dbReference>
<protein>
    <recommendedName>
        <fullName evidence="15 16">Protein translocase subunit SecA</fullName>
        <ecNumber evidence="15">7.4.2.8</ecNumber>
    </recommendedName>
</protein>
<dbReference type="InterPro" id="IPR036266">
    <property type="entry name" value="SecA_Wing/Scaffold_sf"/>
</dbReference>
<evidence type="ECO:0000313" key="20">
    <source>
        <dbReference type="EMBL" id="ADB53012.1"/>
    </source>
</evidence>
<dbReference type="GO" id="GO:0031522">
    <property type="term" value="C:cell envelope Sec protein transport complex"/>
    <property type="evidence" value="ECO:0007669"/>
    <property type="project" value="UniProtKB-ARBA"/>
</dbReference>
<feature type="domain" description="Helicase ATP-binding" evidence="18">
    <location>
        <begin position="89"/>
        <end position="267"/>
    </location>
</feature>
<dbReference type="SMART" id="SM00958">
    <property type="entry name" value="SecA_PP_bind"/>
    <property type="match status" value="1"/>
</dbReference>
<dbReference type="GO" id="GO:0065002">
    <property type="term" value="P:intracellular protein transmembrane transport"/>
    <property type="evidence" value="ECO:0007669"/>
    <property type="project" value="UniProtKB-UniRule"/>
</dbReference>
<dbReference type="FunFam" id="3.40.50.300:FF:000113">
    <property type="entry name" value="Preprotein translocase subunit SecA"/>
    <property type="match status" value="1"/>
</dbReference>
<dbReference type="Pfam" id="PF01043">
    <property type="entry name" value="SecA_PP_bind"/>
    <property type="match status" value="1"/>
</dbReference>
<dbReference type="KEGG" id="cwo:Cwoe_4599"/>
<dbReference type="GO" id="GO:0046872">
    <property type="term" value="F:metal ion binding"/>
    <property type="evidence" value="ECO:0007669"/>
    <property type="project" value="UniProtKB-KW"/>
</dbReference>
<keyword evidence="21" id="KW-1185">Reference proteome</keyword>
<keyword evidence="12 15" id="KW-1278">Translocase</keyword>
<evidence type="ECO:0000256" key="10">
    <source>
        <dbReference type="ARBA" id="ARBA00022840"/>
    </source>
</evidence>
<dbReference type="PRINTS" id="PR00906">
    <property type="entry name" value="SECA"/>
</dbReference>
<dbReference type="Gene3D" id="3.10.450.50">
    <property type="match status" value="1"/>
</dbReference>
<dbReference type="CDD" id="cd18803">
    <property type="entry name" value="SF2_C_secA"/>
    <property type="match status" value="1"/>
</dbReference>
<dbReference type="InterPro" id="IPR004027">
    <property type="entry name" value="SEC_C_motif"/>
</dbReference>
<feature type="binding site" evidence="15">
    <location>
        <position position="87"/>
    </location>
    <ligand>
        <name>ATP</name>
        <dbReference type="ChEBI" id="CHEBI:30616"/>
    </ligand>
</feature>
<dbReference type="InterPro" id="IPR036670">
    <property type="entry name" value="SecA_X-link_sf"/>
</dbReference>
<evidence type="ECO:0000256" key="12">
    <source>
        <dbReference type="ARBA" id="ARBA00022967"/>
    </source>
</evidence>
<dbReference type="FunFam" id="3.90.1440.10:FF:000002">
    <property type="entry name" value="Protein translocase subunit SecA"/>
    <property type="match status" value="1"/>
</dbReference>
<dbReference type="Gene3D" id="3.40.50.300">
    <property type="entry name" value="P-loop containing nucleotide triphosphate hydrolases"/>
    <property type="match status" value="2"/>
</dbReference>
<dbReference type="GO" id="GO:0017038">
    <property type="term" value="P:protein import"/>
    <property type="evidence" value="ECO:0007669"/>
    <property type="project" value="InterPro"/>
</dbReference>
<dbReference type="InterPro" id="IPR044722">
    <property type="entry name" value="SecA_SF2_C"/>
</dbReference>
<comment type="subcellular location">
    <subcellularLocation>
        <location evidence="15">Cell membrane</location>
        <topology evidence="15">Peripheral membrane protein</topology>
        <orientation evidence="15">Cytoplasmic side</orientation>
    </subcellularLocation>
    <subcellularLocation>
        <location evidence="15">Cytoplasm</location>
    </subcellularLocation>
    <subcellularLocation>
        <location evidence="2">Membrane</location>
        <topology evidence="2">Peripheral membrane protein</topology>
    </subcellularLocation>
    <text evidence="15">Distribution is 50-50.</text>
</comment>
<keyword evidence="13 15" id="KW-0811">Translocation</keyword>
<evidence type="ECO:0000256" key="3">
    <source>
        <dbReference type="ARBA" id="ARBA00007650"/>
    </source>
</evidence>
<comment type="function">
    <text evidence="15">Part of the Sec protein translocase complex. Interacts with the SecYEG preprotein conducting channel. Has a central role in coupling the hydrolysis of ATP to the transfer of proteins into and across the cell membrane, serving as an ATP-driven molecular motor driving the stepwise translocation of polypeptide chains across the membrane.</text>
</comment>
<dbReference type="GO" id="GO:0006605">
    <property type="term" value="P:protein targeting"/>
    <property type="evidence" value="ECO:0007669"/>
    <property type="project" value="UniProtKB-UniRule"/>
</dbReference>
<feature type="binding site" evidence="15">
    <location>
        <begin position="105"/>
        <end position="109"/>
    </location>
    <ligand>
        <name>ATP</name>
        <dbReference type="ChEBI" id="CHEBI:30616"/>
    </ligand>
</feature>
<dbReference type="GO" id="GO:0043952">
    <property type="term" value="P:protein transport by the Sec complex"/>
    <property type="evidence" value="ECO:0007669"/>
    <property type="project" value="TreeGrafter"/>
</dbReference>
<evidence type="ECO:0000256" key="17">
    <source>
        <dbReference type="SAM" id="MobiDB-lite"/>
    </source>
</evidence>
<evidence type="ECO:0000256" key="7">
    <source>
        <dbReference type="ARBA" id="ARBA00022723"/>
    </source>
</evidence>
<evidence type="ECO:0000256" key="16">
    <source>
        <dbReference type="RuleBase" id="RU003874"/>
    </source>
</evidence>
<dbReference type="InterPro" id="IPR011115">
    <property type="entry name" value="SecA_DEAD"/>
</dbReference>
<feature type="binding site" evidence="15">
    <location>
        <position position="533"/>
    </location>
    <ligand>
        <name>ATP</name>
        <dbReference type="ChEBI" id="CHEBI:30616"/>
    </ligand>
</feature>
<comment type="subunit">
    <text evidence="15">Monomer and homodimer. Part of the essential Sec protein translocation apparatus which comprises SecA, SecYEG and auxiliary proteins SecDF. Other proteins may also be involved.</text>
</comment>
<accession>D3F917</accession>
<dbReference type="SUPFAM" id="SSF81767">
    <property type="entry name" value="Pre-protein crosslinking domain of SecA"/>
    <property type="match status" value="1"/>
</dbReference>
<gene>
    <name evidence="15" type="primary">secA</name>
    <name evidence="20" type="ordered locus">Cwoe_4599</name>
</gene>
<keyword evidence="8 15" id="KW-0547">Nucleotide-binding</keyword>
<evidence type="ECO:0000259" key="18">
    <source>
        <dbReference type="PROSITE" id="PS51192"/>
    </source>
</evidence>
<comment type="similarity">
    <text evidence="3 15 16">Belongs to the SecA family.</text>
</comment>
<keyword evidence="11 15" id="KW-0653">Protein transport</keyword>
<dbReference type="HAMAP" id="MF_01382">
    <property type="entry name" value="SecA"/>
    <property type="match status" value="1"/>
</dbReference>
<dbReference type="Proteomes" id="UP000008229">
    <property type="component" value="Chromosome"/>
</dbReference>
<dbReference type="PANTHER" id="PTHR30612:SF0">
    <property type="entry name" value="CHLOROPLAST PROTEIN-TRANSPORTING ATPASE"/>
    <property type="match status" value="1"/>
</dbReference>
<name>D3F917_CONWI</name>
<evidence type="ECO:0000313" key="21">
    <source>
        <dbReference type="Proteomes" id="UP000008229"/>
    </source>
</evidence>
<dbReference type="InterPro" id="IPR014001">
    <property type="entry name" value="Helicase_ATP-bd"/>
</dbReference>
<keyword evidence="7" id="KW-0479">Metal-binding</keyword>
<keyword evidence="6 15" id="KW-0963">Cytoplasm</keyword>
<dbReference type="Pfam" id="PF02810">
    <property type="entry name" value="SEC-C"/>
    <property type="match status" value="1"/>
</dbReference>
<dbReference type="InterPro" id="IPR000185">
    <property type="entry name" value="SecA"/>
</dbReference>
<dbReference type="InterPro" id="IPR011130">
    <property type="entry name" value="SecA_preprotein_X-link_dom"/>
</dbReference>
<dbReference type="RefSeq" id="WP_012936063.1">
    <property type="nucleotide sequence ID" value="NC_013739.1"/>
</dbReference>
<keyword evidence="9" id="KW-0862">Zinc</keyword>
<evidence type="ECO:0000256" key="14">
    <source>
        <dbReference type="ARBA" id="ARBA00023136"/>
    </source>
</evidence>
<dbReference type="Gene3D" id="1.10.3060.10">
    <property type="entry name" value="Helical scaffold and wing domains of SecA"/>
    <property type="match status" value="1"/>
</dbReference>
<dbReference type="CDD" id="cd17928">
    <property type="entry name" value="DEXDc_SecA"/>
    <property type="match status" value="1"/>
</dbReference>
<evidence type="ECO:0000256" key="2">
    <source>
        <dbReference type="ARBA" id="ARBA00004170"/>
    </source>
</evidence>
<reference evidence="20 21" key="1">
    <citation type="journal article" date="2010" name="Stand. Genomic Sci.">
        <title>Complete genome sequence of Conexibacter woesei type strain (ID131577).</title>
        <authorList>
            <person name="Pukall R."/>
            <person name="Lapidus A."/>
            <person name="Glavina Del Rio T."/>
            <person name="Copeland A."/>
            <person name="Tice H."/>
            <person name="Cheng J.-F."/>
            <person name="Lucas S."/>
            <person name="Chen F."/>
            <person name="Nolan M."/>
            <person name="Bruce D."/>
            <person name="Goodwin L."/>
            <person name="Pitluck S."/>
            <person name="Mavromatis K."/>
            <person name="Ivanova N."/>
            <person name="Ovchinnikova G."/>
            <person name="Pati A."/>
            <person name="Chen A."/>
            <person name="Palaniappan K."/>
            <person name="Land M."/>
            <person name="Hauser L."/>
            <person name="Chang Y.-J."/>
            <person name="Jeffries C.D."/>
            <person name="Chain P."/>
            <person name="Meincke L."/>
            <person name="Sims D."/>
            <person name="Brettin T."/>
            <person name="Detter J.C."/>
            <person name="Rohde M."/>
            <person name="Goeker M."/>
            <person name="Bristow J."/>
            <person name="Eisen J.A."/>
            <person name="Markowitz V."/>
            <person name="Kyrpides N.C."/>
            <person name="Klenk H.-P."/>
            <person name="Hugenholtz P."/>
        </authorList>
    </citation>
    <scope>NUCLEOTIDE SEQUENCE [LARGE SCALE GENOMIC DNA]</scope>
    <source>
        <strain evidence="21">DSM 14684 / CIP 108061 / JCM 11494 / NBRC 100937 / ID131577</strain>
    </source>
</reference>
<evidence type="ECO:0000256" key="13">
    <source>
        <dbReference type="ARBA" id="ARBA00023010"/>
    </source>
</evidence>
<dbReference type="HOGENOM" id="CLU_005314_3_0_11"/>
<dbReference type="SUPFAM" id="SSF52540">
    <property type="entry name" value="P-loop containing nucleoside triphosphate hydrolases"/>
    <property type="match status" value="2"/>
</dbReference>